<gene>
    <name evidence="1" type="ORF">NLG97_g1076</name>
</gene>
<keyword evidence="2" id="KW-1185">Reference proteome</keyword>
<proteinExistence type="predicted"/>
<reference evidence="1" key="1">
    <citation type="submission" date="2022-07" db="EMBL/GenBank/DDBJ databases">
        <title>Genome Sequence of Lecanicillium saksenae.</title>
        <authorList>
            <person name="Buettner E."/>
        </authorList>
    </citation>
    <scope>NUCLEOTIDE SEQUENCE</scope>
    <source>
        <strain evidence="1">VT-O1</strain>
    </source>
</reference>
<comment type="caution">
    <text evidence="1">The sequence shown here is derived from an EMBL/GenBank/DDBJ whole genome shotgun (WGS) entry which is preliminary data.</text>
</comment>
<organism evidence="1 2">
    <name type="scientific">Lecanicillium saksenae</name>
    <dbReference type="NCBI Taxonomy" id="468837"/>
    <lineage>
        <taxon>Eukaryota</taxon>
        <taxon>Fungi</taxon>
        <taxon>Dikarya</taxon>
        <taxon>Ascomycota</taxon>
        <taxon>Pezizomycotina</taxon>
        <taxon>Sordariomycetes</taxon>
        <taxon>Hypocreomycetidae</taxon>
        <taxon>Hypocreales</taxon>
        <taxon>Cordycipitaceae</taxon>
        <taxon>Lecanicillium</taxon>
    </lineage>
</organism>
<evidence type="ECO:0000313" key="1">
    <source>
        <dbReference type="EMBL" id="KAJ3498502.1"/>
    </source>
</evidence>
<name>A0ACC1R502_9HYPO</name>
<evidence type="ECO:0000313" key="2">
    <source>
        <dbReference type="Proteomes" id="UP001148737"/>
    </source>
</evidence>
<dbReference type="Proteomes" id="UP001148737">
    <property type="component" value="Unassembled WGS sequence"/>
</dbReference>
<protein>
    <submittedName>
        <fullName evidence="1">Uncharacterized protein</fullName>
    </submittedName>
</protein>
<accession>A0ACC1R502</accession>
<sequence length="587" mass="65453">MRRTLQPLAPAKAKRAPDGQPPLSVVARRKPVSIACDRCRTQKTRCDGARPVCAHCRQRSVVCIYEAEETRKTRLETLEAQRDAVTQENSRLWQLFRMLQTLPHADADEILRQLRSTDDPFALLRLARRAVPPIGAGAGFVPQEQGESRARLSVIDLRALATSPLKVPARPWTSVAGDGVVSELISSFFKSFTSRAAKACSAALGDDIGARFLNEAKKLWHLENNQASLTNVQALAILFTVSAYRGADRQGLVYRFSAYEMLTRLDLPSVFSIADDTFTNGSRIRAVVSKAIWGLFCFESIVGYVYFQQSLLPVPQIPRHFEDGACPKTIDHAQERPDDNTSNNQAALPGVLNATCDMSILLYRIMQYNSVAKDLGSETDVAKRRQFDNEIHRLWNNLPDTNLKHRVYVDELFISTWRAVAPSVAVKEGHRGTAGDLLTECAIRDTKLSRQYIQQYGLLEYSCMTLCGIYNAILILVERLDDKALHSVFTETCAMIRRTAADFPMARFILQGIMAIAWSLDLAIPARALPYLQNLGMGKEELVDIPLAFAIPETVVVRSLLTYDNDGADDLKEMGSLLSKWSSLTID</sequence>
<dbReference type="EMBL" id="JANAKD010000047">
    <property type="protein sequence ID" value="KAJ3498502.1"/>
    <property type="molecule type" value="Genomic_DNA"/>
</dbReference>